<feature type="transmembrane region" description="Helical" evidence="1">
    <location>
        <begin position="427"/>
        <end position="444"/>
    </location>
</feature>
<organism evidence="2 3">
    <name type="scientific">Phenylobacterium hankyongense</name>
    <dbReference type="NCBI Taxonomy" id="1813876"/>
    <lineage>
        <taxon>Bacteria</taxon>
        <taxon>Pseudomonadati</taxon>
        <taxon>Pseudomonadota</taxon>
        <taxon>Alphaproteobacteria</taxon>
        <taxon>Caulobacterales</taxon>
        <taxon>Caulobacteraceae</taxon>
        <taxon>Phenylobacterium</taxon>
    </lineage>
</organism>
<feature type="transmembrane region" description="Helical" evidence="1">
    <location>
        <begin position="124"/>
        <end position="141"/>
    </location>
</feature>
<keyword evidence="1" id="KW-0812">Transmembrane</keyword>
<feature type="transmembrane region" description="Helical" evidence="1">
    <location>
        <begin position="400"/>
        <end position="421"/>
    </location>
</feature>
<feature type="transmembrane region" description="Helical" evidence="1">
    <location>
        <begin position="59"/>
        <end position="85"/>
    </location>
</feature>
<reference evidence="3" key="1">
    <citation type="submission" date="2018-05" db="EMBL/GenBank/DDBJ databases">
        <authorList>
            <person name="Li X."/>
        </authorList>
    </citation>
    <scope>NUCLEOTIDE SEQUENCE [LARGE SCALE GENOMIC DNA]</scope>
    <source>
        <strain evidence="3">HKS-05</strain>
    </source>
</reference>
<accession>A0A328AXZ0</accession>
<protein>
    <recommendedName>
        <fullName evidence="4">Glycosyltransferase RgtA/B/C/D-like domain-containing protein</fullName>
    </recommendedName>
</protein>
<dbReference type="RefSeq" id="WP_111457275.1">
    <property type="nucleotide sequence ID" value="NZ_QFYP01000001.1"/>
</dbReference>
<feature type="transmembrane region" description="Helical" evidence="1">
    <location>
        <begin position="193"/>
        <end position="214"/>
    </location>
</feature>
<dbReference type="EMBL" id="QFYP01000001">
    <property type="protein sequence ID" value="RAK59982.1"/>
    <property type="molecule type" value="Genomic_DNA"/>
</dbReference>
<gene>
    <name evidence="2" type="ORF">DJ021_09290</name>
</gene>
<dbReference type="AlphaFoldDB" id="A0A328AXZ0"/>
<evidence type="ECO:0000313" key="2">
    <source>
        <dbReference type="EMBL" id="RAK59982.1"/>
    </source>
</evidence>
<keyword evidence="1" id="KW-1133">Transmembrane helix</keyword>
<sequence>MTPAAGRAAMAFRLVLVAGLLLSLAANLPGHLSVDSVIALEEARTGVRQTWAPAVSSWLLGLFDGIVAGTGLYVTASAALLFLSLASLTRLRTRASWAAPLLALGVVLTPQVLIYQGIVWRDVLFANLAIAGFIFIAHAARDWEVRRPVVALAAAWLCLALAALVRQNGVILVVAAAVVLAWTARGRGWRSSLAWGLGGLAATLLLAAAINHVAQPPEVPAKLRPNAAALILQHYDIIGAKAHHPALRFTVIDRAAPAAGQILEQQAPKFYSAARIDPLDQDDLVRRTLWHVPDQVMSAQWREVILHEPAAYLLHRADVFRWVLLTPHLDQCLPVTVGVAGPPEMMANLEMVTGIEPQDQALGDYAARFYATPVYSHLTWVLVALAVSGLLLLRRDPADWVIVALEAGALLFVASFFVISVACDYRYLYLLDLAAMTGVLYLALDPITWPARRKSGA</sequence>
<feature type="transmembrane region" description="Helical" evidence="1">
    <location>
        <begin position="170"/>
        <end position="186"/>
    </location>
</feature>
<feature type="transmembrane region" description="Helical" evidence="1">
    <location>
        <begin position="374"/>
        <end position="393"/>
    </location>
</feature>
<keyword evidence="3" id="KW-1185">Reference proteome</keyword>
<evidence type="ECO:0008006" key="4">
    <source>
        <dbReference type="Google" id="ProtNLM"/>
    </source>
</evidence>
<proteinExistence type="predicted"/>
<feature type="transmembrane region" description="Helical" evidence="1">
    <location>
        <begin position="97"/>
        <end position="118"/>
    </location>
</feature>
<comment type="caution">
    <text evidence="2">The sequence shown here is derived from an EMBL/GenBank/DDBJ whole genome shotgun (WGS) entry which is preliminary data.</text>
</comment>
<keyword evidence="1" id="KW-0472">Membrane</keyword>
<evidence type="ECO:0000313" key="3">
    <source>
        <dbReference type="Proteomes" id="UP000249842"/>
    </source>
</evidence>
<feature type="transmembrane region" description="Helical" evidence="1">
    <location>
        <begin position="148"/>
        <end position="164"/>
    </location>
</feature>
<name>A0A328AXZ0_9CAUL</name>
<evidence type="ECO:0000256" key="1">
    <source>
        <dbReference type="SAM" id="Phobius"/>
    </source>
</evidence>
<dbReference type="Proteomes" id="UP000249842">
    <property type="component" value="Unassembled WGS sequence"/>
</dbReference>
<dbReference type="OrthoDB" id="7184602at2"/>